<dbReference type="PROSITE" id="PS00588">
    <property type="entry name" value="FLAGELLA_BB_ROD"/>
    <property type="match status" value="1"/>
</dbReference>
<dbReference type="InterPro" id="IPR020013">
    <property type="entry name" value="Flagellar_FlgE/F/G"/>
</dbReference>
<evidence type="ECO:0000313" key="4">
    <source>
        <dbReference type="EMBL" id="SVC44369.1"/>
    </source>
</evidence>
<organism evidence="4">
    <name type="scientific">marine metagenome</name>
    <dbReference type="NCBI Taxonomy" id="408172"/>
    <lineage>
        <taxon>unclassified sequences</taxon>
        <taxon>metagenomes</taxon>
        <taxon>ecological metagenomes</taxon>
    </lineage>
</organism>
<dbReference type="EMBL" id="UINC01091529">
    <property type="protein sequence ID" value="SVC44369.1"/>
    <property type="molecule type" value="Genomic_DNA"/>
</dbReference>
<dbReference type="PANTHER" id="PTHR30435:SF19">
    <property type="entry name" value="FLAGELLAR BASAL-BODY ROD PROTEIN FLGG"/>
    <property type="match status" value="1"/>
</dbReference>
<feature type="compositionally biased region" description="Basic and acidic residues" evidence="1">
    <location>
        <begin position="106"/>
        <end position="119"/>
    </location>
</feature>
<protein>
    <submittedName>
        <fullName evidence="4">Uncharacterized protein</fullName>
    </submittedName>
</protein>
<feature type="domain" description="Flagellar basal body rod protein N-terminal" evidence="2">
    <location>
        <begin position="5"/>
        <end position="35"/>
    </location>
</feature>
<evidence type="ECO:0000259" key="3">
    <source>
        <dbReference type="Pfam" id="PF22692"/>
    </source>
</evidence>
<dbReference type="GO" id="GO:0009288">
    <property type="term" value="C:bacterial-type flagellum"/>
    <property type="evidence" value="ECO:0007669"/>
    <property type="project" value="TreeGrafter"/>
</dbReference>
<feature type="domain" description="Flagellar hook protein FlgE/F/G-like D1" evidence="3">
    <location>
        <begin position="96"/>
        <end position="127"/>
    </location>
</feature>
<feature type="non-terminal residue" evidence="4">
    <location>
        <position position="127"/>
    </location>
</feature>
<gene>
    <name evidence="4" type="ORF">METZ01_LOCUS297223</name>
</gene>
<reference evidence="4" key="1">
    <citation type="submission" date="2018-05" db="EMBL/GenBank/DDBJ databases">
        <authorList>
            <person name="Lanie J.A."/>
            <person name="Ng W.-L."/>
            <person name="Kazmierczak K.M."/>
            <person name="Andrzejewski T.M."/>
            <person name="Davidsen T.M."/>
            <person name="Wayne K.J."/>
            <person name="Tettelin H."/>
            <person name="Glass J.I."/>
            <person name="Rusch D."/>
            <person name="Podicherti R."/>
            <person name="Tsui H.-C.T."/>
            <person name="Winkler M.E."/>
        </authorList>
    </citation>
    <scope>NUCLEOTIDE SEQUENCE</scope>
</reference>
<dbReference type="PANTHER" id="PTHR30435">
    <property type="entry name" value="FLAGELLAR PROTEIN"/>
    <property type="match status" value="1"/>
</dbReference>
<dbReference type="GO" id="GO:0071978">
    <property type="term" value="P:bacterial-type flagellum-dependent swarming motility"/>
    <property type="evidence" value="ECO:0007669"/>
    <property type="project" value="TreeGrafter"/>
</dbReference>
<dbReference type="InterPro" id="IPR001444">
    <property type="entry name" value="Flag_bb_rod_N"/>
</dbReference>
<dbReference type="Pfam" id="PF00460">
    <property type="entry name" value="Flg_bb_rod"/>
    <property type="match status" value="1"/>
</dbReference>
<feature type="region of interest" description="Disordered" evidence="1">
    <location>
        <begin position="106"/>
        <end position="127"/>
    </location>
</feature>
<dbReference type="AlphaFoldDB" id="A0A382M676"/>
<name>A0A382M676_9ZZZZ</name>
<sequence>MNLSLYSGSTGMQAQQLNLNVISNNIANVNTTGYKKNKIEFQDLLYQNPRQAGGQTGAGNVIPTGVEMGNGTKVVATPKVFTQGTLTQTSEKLDVAIDGSGFFQVERPDGTESYTRDGAFKVGPDGQ</sequence>
<evidence type="ECO:0000259" key="2">
    <source>
        <dbReference type="Pfam" id="PF00460"/>
    </source>
</evidence>
<dbReference type="Pfam" id="PF22692">
    <property type="entry name" value="LlgE_F_G_D1"/>
    <property type="match status" value="1"/>
</dbReference>
<dbReference type="InterPro" id="IPR037925">
    <property type="entry name" value="FlgE/F/G-like"/>
</dbReference>
<dbReference type="InterPro" id="IPR019776">
    <property type="entry name" value="Flagellar_basal_body_rod_CS"/>
</dbReference>
<evidence type="ECO:0000256" key="1">
    <source>
        <dbReference type="SAM" id="MobiDB-lite"/>
    </source>
</evidence>
<dbReference type="InterPro" id="IPR053967">
    <property type="entry name" value="LlgE_F_G-like_D1"/>
</dbReference>
<dbReference type="SUPFAM" id="SSF117143">
    <property type="entry name" value="Flagellar hook protein flgE"/>
    <property type="match status" value="1"/>
</dbReference>
<dbReference type="NCBIfam" id="TIGR03506">
    <property type="entry name" value="FlgEFG_subfam"/>
    <property type="match status" value="1"/>
</dbReference>
<proteinExistence type="predicted"/>
<accession>A0A382M676</accession>